<dbReference type="PROSITE" id="PS52048">
    <property type="entry name" value="UCH_DOMAIN"/>
    <property type="match status" value="1"/>
</dbReference>
<dbReference type="GO" id="GO:0004843">
    <property type="term" value="F:cysteine-type deubiquitinase activity"/>
    <property type="evidence" value="ECO:0007669"/>
    <property type="project" value="UniProtKB-UniRule"/>
</dbReference>
<dbReference type="PRINTS" id="PR00707">
    <property type="entry name" value="UBCTHYDRLASE"/>
</dbReference>
<dbReference type="EMBL" id="JAULSW010000004">
    <property type="protein sequence ID" value="KAK3384771.1"/>
    <property type="molecule type" value="Genomic_DNA"/>
</dbReference>
<keyword evidence="3 7" id="KW-0645">Protease</keyword>
<feature type="domain" description="UCH catalytic" evidence="10">
    <location>
        <begin position="110"/>
        <end position="347"/>
    </location>
</feature>
<evidence type="ECO:0000259" key="10">
    <source>
        <dbReference type="PROSITE" id="PS52048"/>
    </source>
</evidence>
<evidence type="ECO:0000256" key="5">
    <source>
        <dbReference type="ARBA" id="ARBA00022801"/>
    </source>
</evidence>
<keyword evidence="6 7" id="KW-0788">Thiol protease</keyword>
<dbReference type="GO" id="GO:0016579">
    <property type="term" value="P:protein deubiquitination"/>
    <property type="evidence" value="ECO:0007669"/>
    <property type="project" value="TreeGrafter"/>
</dbReference>
<keyword evidence="4 7" id="KW-0833">Ubl conjugation pathway</keyword>
<feature type="site" description="Important for enzyme activity" evidence="7">
    <location>
        <position position="300"/>
    </location>
</feature>
<sequence length="497" mass="55649">MAPAQPASSPDNGNGNGTRQGDDNLHVAPRRSGRVRKPPLTLNSNSVLGKKAGNLTSPISESNPDPSKPTDTARRNPKRKAAPEIFDMPDNLLEKSLGPWQENEQAEWPSWTEVESEPSFFNGILNLLGVKDAKIQEIYSMDEDSLARLPDPVYGLIFLYEYHGEESADAPETNQGVWFANQTTNNACATVALFNIIMNAEGLPLGERLQDFKQKSVDQPPPLRGNLLTTSSWIRVAHNSFARRLLLLDAALSLQNDVDASKKKRFKALTRTRVTKKKDSDAAYHFIAFVPSDGSVWQLDGLEMNPHHVGDITSGQHWTSVAHPVIEARMMQYETEQLSFSLLALCGDHLAQLRRELAINIRCLEDLESTWGKKLELPALETEDNTILYSSDTDRLKQYRIDAEHISSLSDTAPELSEFRKQLCDPSLEVSVALDLRQTLCADQLRMQSDYLAQMKSDDQDMAKIPGRMQDHTPAIHEWVQRLADHGLLGKLHQKIQ</sequence>
<name>A0AAE0TZ08_9PEZI</name>
<comment type="similarity">
    <text evidence="2 7 8">Belongs to the peptidase C12 family.</text>
</comment>
<dbReference type="FunFam" id="3.40.532.10:FF:000010">
    <property type="entry name" value="Ubiquitin carboxyl-terminal hydrolase"/>
    <property type="match status" value="1"/>
</dbReference>
<protein>
    <recommendedName>
        <fullName evidence="8">Ubiquitin carboxyl-terminal hydrolase</fullName>
        <ecNumber evidence="8">3.4.19.12</ecNumber>
    </recommendedName>
</protein>
<dbReference type="AlphaFoldDB" id="A0AAE0TZ08"/>
<evidence type="ECO:0000313" key="11">
    <source>
        <dbReference type="EMBL" id="KAK3384771.1"/>
    </source>
</evidence>
<dbReference type="PROSITE" id="PS52049">
    <property type="entry name" value="ULD"/>
    <property type="match status" value="1"/>
</dbReference>
<evidence type="ECO:0000256" key="7">
    <source>
        <dbReference type="PROSITE-ProRule" id="PRU01393"/>
    </source>
</evidence>
<dbReference type="InterPro" id="IPR036959">
    <property type="entry name" value="Peptidase_C12_UCH_sf"/>
</dbReference>
<dbReference type="PANTHER" id="PTHR10589:SF16">
    <property type="entry name" value="UBIQUITIN CARBOXYL-TERMINAL HYDROLASE ISOZYME L5"/>
    <property type="match status" value="1"/>
</dbReference>
<dbReference type="SUPFAM" id="SSF54001">
    <property type="entry name" value="Cysteine proteinases"/>
    <property type="match status" value="1"/>
</dbReference>
<keyword evidence="12" id="KW-1185">Reference proteome</keyword>
<dbReference type="InterPro" id="IPR038765">
    <property type="entry name" value="Papain-like_cys_pep_sf"/>
</dbReference>
<dbReference type="Pfam" id="PF01088">
    <property type="entry name" value="Peptidase_C12"/>
    <property type="match status" value="1"/>
</dbReference>
<evidence type="ECO:0000256" key="6">
    <source>
        <dbReference type="ARBA" id="ARBA00022807"/>
    </source>
</evidence>
<evidence type="ECO:0000256" key="4">
    <source>
        <dbReference type="ARBA" id="ARBA00022786"/>
    </source>
</evidence>
<keyword evidence="5 7" id="KW-0378">Hydrolase</keyword>
<evidence type="ECO:0000256" key="3">
    <source>
        <dbReference type="ARBA" id="ARBA00022670"/>
    </source>
</evidence>
<dbReference type="EC" id="3.4.19.12" evidence="8"/>
<proteinExistence type="inferred from homology"/>
<evidence type="ECO:0000256" key="8">
    <source>
        <dbReference type="RuleBase" id="RU361215"/>
    </source>
</evidence>
<evidence type="ECO:0000256" key="2">
    <source>
        <dbReference type="ARBA" id="ARBA00009326"/>
    </source>
</evidence>
<feature type="compositionally biased region" description="Polar residues" evidence="9">
    <location>
        <begin position="1"/>
        <end position="19"/>
    </location>
</feature>
<dbReference type="GO" id="GO:0005737">
    <property type="term" value="C:cytoplasm"/>
    <property type="evidence" value="ECO:0007669"/>
    <property type="project" value="TreeGrafter"/>
</dbReference>
<dbReference type="InterPro" id="IPR001578">
    <property type="entry name" value="Peptidase_C12_UCH"/>
</dbReference>
<feature type="compositionally biased region" description="Polar residues" evidence="9">
    <location>
        <begin position="54"/>
        <end position="65"/>
    </location>
</feature>
<comment type="caution">
    <text evidence="11">The sequence shown here is derived from an EMBL/GenBank/DDBJ whole genome shotgun (WGS) entry which is preliminary data.</text>
</comment>
<organism evidence="11 12">
    <name type="scientific">Podospora didyma</name>
    <dbReference type="NCBI Taxonomy" id="330526"/>
    <lineage>
        <taxon>Eukaryota</taxon>
        <taxon>Fungi</taxon>
        <taxon>Dikarya</taxon>
        <taxon>Ascomycota</taxon>
        <taxon>Pezizomycotina</taxon>
        <taxon>Sordariomycetes</taxon>
        <taxon>Sordariomycetidae</taxon>
        <taxon>Sordariales</taxon>
        <taxon>Podosporaceae</taxon>
        <taxon>Podospora</taxon>
    </lineage>
</organism>
<feature type="compositionally biased region" description="Basic residues" evidence="9">
    <location>
        <begin position="28"/>
        <end position="37"/>
    </location>
</feature>
<evidence type="ECO:0000313" key="12">
    <source>
        <dbReference type="Proteomes" id="UP001285441"/>
    </source>
</evidence>
<reference evidence="11" key="2">
    <citation type="submission" date="2023-06" db="EMBL/GenBank/DDBJ databases">
        <authorList>
            <consortium name="Lawrence Berkeley National Laboratory"/>
            <person name="Haridas S."/>
            <person name="Hensen N."/>
            <person name="Bonometti L."/>
            <person name="Westerberg I."/>
            <person name="Brannstrom I.O."/>
            <person name="Guillou S."/>
            <person name="Cros-Aarteil S."/>
            <person name="Calhoun S."/>
            <person name="Kuo A."/>
            <person name="Mondo S."/>
            <person name="Pangilinan J."/>
            <person name="Riley R."/>
            <person name="LaButti K."/>
            <person name="Andreopoulos B."/>
            <person name="Lipzen A."/>
            <person name="Chen C."/>
            <person name="Yanf M."/>
            <person name="Daum C."/>
            <person name="Ng V."/>
            <person name="Clum A."/>
            <person name="Steindorff A."/>
            <person name="Ohm R."/>
            <person name="Martin F."/>
            <person name="Silar P."/>
            <person name="Natvig D."/>
            <person name="Lalanne C."/>
            <person name="Gautier V."/>
            <person name="Ament-velasquez S.L."/>
            <person name="Kruys A."/>
            <person name="Hutchinson M.I."/>
            <person name="Powell A.J."/>
            <person name="Barry K."/>
            <person name="Miller A.N."/>
            <person name="Grigoriev I.V."/>
            <person name="Debuchy R."/>
            <person name="Gladieux P."/>
            <person name="Thoren M.H."/>
            <person name="Johannesson H."/>
        </authorList>
    </citation>
    <scope>NUCLEOTIDE SEQUENCE</scope>
    <source>
        <strain evidence="11">CBS 232.78</strain>
    </source>
</reference>
<feature type="site" description="Transition state stabilizer" evidence="7">
    <location>
        <position position="182"/>
    </location>
</feature>
<dbReference type="GO" id="GO:0006511">
    <property type="term" value="P:ubiquitin-dependent protein catabolic process"/>
    <property type="evidence" value="ECO:0007669"/>
    <property type="project" value="UniProtKB-UniRule"/>
</dbReference>
<evidence type="ECO:0000256" key="9">
    <source>
        <dbReference type="SAM" id="MobiDB-lite"/>
    </source>
</evidence>
<gene>
    <name evidence="11" type="ORF">B0H63DRAFT_522117</name>
</gene>
<accession>A0AAE0TZ08</accession>
<comment type="catalytic activity">
    <reaction evidence="1 7 8">
        <text>Thiol-dependent hydrolysis of ester, thioester, amide, peptide and isopeptide bonds formed by the C-terminal Gly of ubiquitin (a 76-residue protein attached to proteins as an intracellular targeting signal).</text>
        <dbReference type="EC" id="3.4.19.12"/>
    </reaction>
</comment>
<dbReference type="PANTHER" id="PTHR10589">
    <property type="entry name" value="UBIQUITIN CARBOXYL-TERMINAL HYDROLASE"/>
    <property type="match status" value="1"/>
</dbReference>
<feature type="active site" description="Proton donor" evidence="7">
    <location>
        <position position="285"/>
    </location>
</feature>
<reference evidence="11" key="1">
    <citation type="journal article" date="2023" name="Mol. Phylogenet. Evol.">
        <title>Genome-scale phylogeny and comparative genomics of the fungal order Sordariales.</title>
        <authorList>
            <person name="Hensen N."/>
            <person name="Bonometti L."/>
            <person name="Westerberg I."/>
            <person name="Brannstrom I.O."/>
            <person name="Guillou S."/>
            <person name="Cros-Aarteil S."/>
            <person name="Calhoun S."/>
            <person name="Haridas S."/>
            <person name="Kuo A."/>
            <person name="Mondo S."/>
            <person name="Pangilinan J."/>
            <person name="Riley R."/>
            <person name="LaButti K."/>
            <person name="Andreopoulos B."/>
            <person name="Lipzen A."/>
            <person name="Chen C."/>
            <person name="Yan M."/>
            <person name="Daum C."/>
            <person name="Ng V."/>
            <person name="Clum A."/>
            <person name="Steindorff A."/>
            <person name="Ohm R.A."/>
            <person name="Martin F."/>
            <person name="Silar P."/>
            <person name="Natvig D.O."/>
            <person name="Lalanne C."/>
            <person name="Gautier V."/>
            <person name="Ament-Velasquez S.L."/>
            <person name="Kruys A."/>
            <person name="Hutchinson M.I."/>
            <person name="Powell A.J."/>
            <person name="Barry K."/>
            <person name="Miller A.N."/>
            <person name="Grigoriev I.V."/>
            <person name="Debuchy R."/>
            <person name="Gladieux P."/>
            <person name="Hiltunen Thoren M."/>
            <person name="Johannesson H."/>
        </authorList>
    </citation>
    <scope>NUCLEOTIDE SEQUENCE</scope>
    <source>
        <strain evidence="11">CBS 232.78</strain>
    </source>
</reference>
<dbReference type="Gene3D" id="3.40.532.10">
    <property type="entry name" value="Peptidase C12, ubiquitin carboxyl-terminal hydrolase"/>
    <property type="match status" value="1"/>
</dbReference>
<feature type="region of interest" description="Disordered" evidence="9">
    <location>
        <begin position="1"/>
        <end position="86"/>
    </location>
</feature>
<feature type="active site" description="Nucleophile" evidence="7">
    <location>
        <position position="188"/>
    </location>
</feature>
<dbReference type="Proteomes" id="UP001285441">
    <property type="component" value="Unassembled WGS sequence"/>
</dbReference>
<evidence type="ECO:0000256" key="1">
    <source>
        <dbReference type="ARBA" id="ARBA00000707"/>
    </source>
</evidence>